<dbReference type="EMBL" id="JAGFBR010000001">
    <property type="protein sequence ID" value="KAH0471076.1"/>
    <property type="molecule type" value="Genomic_DNA"/>
</dbReference>
<sequence>MGEGDQLDYRSKEAQKEGGTNTLLFTVFIGPKGYCYTYMMSCCVLISMKFSLGLSSSKVECRKWVREINETIVVKKPKMEEGPMPYYL</sequence>
<dbReference type="Proteomes" id="UP000775213">
    <property type="component" value="Unassembled WGS sequence"/>
</dbReference>
<evidence type="ECO:0000313" key="1">
    <source>
        <dbReference type="EMBL" id="KAH0471076.1"/>
    </source>
</evidence>
<evidence type="ECO:0000313" key="2">
    <source>
        <dbReference type="Proteomes" id="UP000775213"/>
    </source>
</evidence>
<protein>
    <submittedName>
        <fullName evidence="1">Uncharacterized protein</fullName>
    </submittedName>
</protein>
<dbReference type="AlphaFoldDB" id="A0AAV7HPJ1"/>
<accession>A0AAV7HPJ1</accession>
<name>A0AAV7HPJ1_DENCH</name>
<proteinExistence type="predicted"/>
<comment type="caution">
    <text evidence="1">The sequence shown here is derived from an EMBL/GenBank/DDBJ whole genome shotgun (WGS) entry which is preliminary data.</text>
</comment>
<organism evidence="1 2">
    <name type="scientific">Dendrobium chrysotoxum</name>
    <name type="common">Orchid</name>
    <dbReference type="NCBI Taxonomy" id="161865"/>
    <lineage>
        <taxon>Eukaryota</taxon>
        <taxon>Viridiplantae</taxon>
        <taxon>Streptophyta</taxon>
        <taxon>Embryophyta</taxon>
        <taxon>Tracheophyta</taxon>
        <taxon>Spermatophyta</taxon>
        <taxon>Magnoliopsida</taxon>
        <taxon>Liliopsida</taxon>
        <taxon>Asparagales</taxon>
        <taxon>Orchidaceae</taxon>
        <taxon>Epidendroideae</taxon>
        <taxon>Malaxideae</taxon>
        <taxon>Dendrobiinae</taxon>
        <taxon>Dendrobium</taxon>
    </lineage>
</organism>
<gene>
    <name evidence="1" type="ORF">IEQ34_000799</name>
</gene>
<reference evidence="1 2" key="1">
    <citation type="journal article" date="2021" name="Hortic Res">
        <title>Chromosome-scale assembly of the Dendrobium chrysotoxum genome enhances the understanding of orchid evolution.</title>
        <authorList>
            <person name="Zhang Y."/>
            <person name="Zhang G.Q."/>
            <person name="Zhang D."/>
            <person name="Liu X.D."/>
            <person name="Xu X.Y."/>
            <person name="Sun W.H."/>
            <person name="Yu X."/>
            <person name="Zhu X."/>
            <person name="Wang Z.W."/>
            <person name="Zhao X."/>
            <person name="Zhong W.Y."/>
            <person name="Chen H."/>
            <person name="Yin W.L."/>
            <person name="Huang T."/>
            <person name="Niu S.C."/>
            <person name="Liu Z.J."/>
        </authorList>
    </citation>
    <scope>NUCLEOTIDE SEQUENCE [LARGE SCALE GENOMIC DNA]</scope>
    <source>
        <strain evidence="1">Lindl</strain>
    </source>
</reference>
<keyword evidence="2" id="KW-1185">Reference proteome</keyword>